<sequence>ILYNVNKEVSLVFFFFFFLRQCLTLSPRLECSGTITVHGSLHLLGSGDPPTSASRVARTTGTCHHIWLISEFLLRWGSHYTAQAGLKLLETTNPLISASQSTGMSHHAQPRRLFLTLPYRADFPCSLYEKQSSVVIRNLVYNF</sequence>
<dbReference type="PANTHER" id="PTHR12138:SF154">
    <property type="entry name" value="PROTEIN-SERINE_THREONINE PHOSPHATASE"/>
    <property type="match status" value="1"/>
</dbReference>
<evidence type="ECO:0000313" key="2">
    <source>
        <dbReference type="Ensembl" id="ENSMFAP00000050998.1"/>
    </source>
</evidence>
<dbReference type="Ensembl" id="ENSMFAT00000087479.1">
    <property type="protein sequence ID" value="ENSMFAP00000050998.1"/>
    <property type="gene ID" value="ENSMFAG00000050746.1"/>
</dbReference>
<feature type="chain" id="PRO_5031158592" evidence="1">
    <location>
        <begin position="25"/>
        <end position="143"/>
    </location>
</feature>
<evidence type="ECO:0000256" key="1">
    <source>
        <dbReference type="SAM" id="SignalP"/>
    </source>
</evidence>
<dbReference type="AlphaFoldDB" id="A0A7N9IBP3"/>
<dbReference type="Proteomes" id="UP000233100">
    <property type="component" value="Chromosome 7"/>
</dbReference>
<keyword evidence="1" id="KW-0732">Signal</keyword>
<evidence type="ECO:0000313" key="3">
    <source>
        <dbReference type="Proteomes" id="UP000233100"/>
    </source>
</evidence>
<dbReference type="PANTHER" id="PTHR12138">
    <property type="entry name" value="PRIMATE-EXPANDED PROTEIN FAMILY"/>
    <property type="match status" value="1"/>
</dbReference>
<feature type="signal peptide" evidence="1">
    <location>
        <begin position="1"/>
        <end position="24"/>
    </location>
</feature>
<dbReference type="GeneTree" id="ENSGT00940000166143"/>
<reference evidence="2" key="2">
    <citation type="submission" date="2025-08" db="UniProtKB">
        <authorList>
            <consortium name="Ensembl"/>
        </authorList>
    </citation>
    <scope>IDENTIFICATION</scope>
</reference>
<name>A0A7N9IBP3_MACFA</name>
<keyword evidence="3" id="KW-1185">Reference proteome</keyword>
<accession>A0A7N9IBP3</accession>
<protein>
    <submittedName>
        <fullName evidence="2">Uncharacterized protein</fullName>
    </submittedName>
</protein>
<reference evidence="2" key="3">
    <citation type="submission" date="2025-09" db="UniProtKB">
        <authorList>
            <consortium name="Ensembl"/>
        </authorList>
    </citation>
    <scope>IDENTIFICATION</scope>
</reference>
<organism evidence="2 3">
    <name type="scientific">Macaca fascicularis</name>
    <name type="common">Crab-eating macaque</name>
    <name type="synonym">Cynomolgus monkey</name>
    <dbReference type="NCBI Taxonomy" id="9541"/>
    <lineage>
        <taxon>Eukaryota</taxon>
        <taxon>Metazoa</taxon>
        <taxon>Chordata</taxon>
        <taxon>Craniata</taxon>
        <taxon>Vertebrata</taxon>
        <taxon>Euteleostomi</taxon>
        <taxon>Mammalia</taxon>
        <taxon>Eutheria</taxon>
        <taxon>Euarchontoglires</taxon>
        <taxon>Primates</taxon>
        <taxon>Haplorrhini</taxon>
        <taxon>Catarrhini</taxon>
        <taxon>Cercopithecidae</taxon>
        <taxon>Cercopithecinae</taxon>
        <taxon>Macaca</taxon>
    </lineage>
</organism>
<dbReference type="PRINTS" id="PR02045">
    <property type="entry name" value="F138DOMAIN"/>
</dbReference>
<reference evidence="2 3" key="1">
    <citation type="submission" date="2013-03" db="EMBL/GenBank/DDBJ databases">
        <authorList>
            <person name="Warren W."/>
            <person name="Wilson R.K."/>
        </authorList>
    </citation>
    <scope>NUCLEOTIDE SEQUENCE</scope>
</reference>
<proteinExistence type="predicted"/>